<keyword evidence="1" id="KW-0472">Membrane</keyword>
<dbReference type="AlphaFoldDB" id="A0A9X1UF22"/>
<evidence type="ECO:0000256" key="1">
    <source>
        <dbReference type="SAM" id="Phobius"/>
    </source>
</evidence>
<accession>A0A9X1UF22</accession>
<gene>
    <name evidence="2" type="ORF">L6654_41525</name>
</gene>
<evidence type="ECO:0000313" key="2">
    <source>
        <dbReference type="EMBL" id="MCG2633044.1"/>
    </source>
</evidence>
<reference evidence="2" key="1">
    <citation type="submission" date="2022-01" db="EMBL/GenBank/DDBJ databases">
        <title>Genome sequnece data of strain Bradyrhizobium sp. nov.</title>
        <authorList>
            <person name="Zhang J."/>
        </authorList>
    </citation>
    <scope>NUCLEOTIDE SEQUENCE</scope>
    <source>
        <strain evidence="2">WYCCWR 13023</strain>
    </source>
</reference>
<dbReference type="RefSeq" id="WP_237892145.1">
    <property type="nucleotide sequence ID" value="NZ_JAKLTY010000060.1"/>
</dbReference>
<keyword evidence="1" id="KW-0812">Transmembrane</keyword>
<proteinExistence type="predicted"/>
<dbReference type="EMBL" id="JAKLTY010000060">
    <property type="protein sequence ID" value="MCG2633044.1"/>
    <property type="molecule type" value="Genomic_DNA"/>
</dbReference>
<organism evidence="2 3">
    <name type="scientific">Bradyrhizobium zhengyangense</name>
    <dbReference type="NCBI Taxonomy" id="2911009"/>
    <lineage>
        <taxon>Bacteria</taxon>
        <taxon>Pseudomonadati</taxon>
        <taxon>Pseudomonadota</taxon>
        <taxon>Alphaproteobacteria</taxon>
        <taxon>Hyphomicrobiales</taxon>
        <taxon>Nitrobacteraceae</taxon>
        <taxon>Bradyrhizobium</taxon>
    </lineage>
</organism>
<protein>
    <submittedName>
        <fullName evidence="2">Uncharacterized protein</fullName>
    </submittedName>
</protein>
<dbReference type="Proteomes" id="UP001139054">
    <property type="component" value="Unassembled WGS sequence"/>
</dbReference>
<name>A0A9X1UF22_9BRAD</name>
<sequence length="58" mass="6256">MISDLMRDAAAFNFSDWAKYTAAGLGLVTFVGIYYLGDYFLGGQDPEELAAPETGESV</sequence>
<keyword evidence="1" id="KW-1133">Transmembrane helix</keyword>
<evidence type="ECO:0000313" key="3">
    <source>
        <dbReference type="Proteomes" id="UP001139054"/>
    </source>
</evidence>
<feature type="transmembrane region" description="Helical" evidence="1">
    <location>
        <begin position="20"/>
        <end position="37"/>
    </location>
</feature>
<comment type="caution">
    <text evidence="2">The sequence shown here is derived from an EMBL/GenBank/DDBJ whole genome shotgun (WGS) entry which is preliminary data.</text>
</comment>